<feature type="transmembrane region" description="Helical" evidence="7">
    <location>
        <begin position="80"/>
        <end position="96"/>
    </location>
</feature>
<feature type="transmembrane region" description="Helical" evidence="7">
    <location>
        <begin position="53"/>
        <end position="74"/>
    </location>
</feature>
<keyword evidence="6 7" id="KW-0472">Membrane</keyword>
<feature type="transmembrane region" description="Helical" evidence="7">
    <location>
        <begin position="358"/>
        <end position="384"/>
    </location>
</feature>
<feature type="transmembrane region" description="Helical" evidence="7">
    <location>
        <begin position="390"/>
        <end position="412"/>
    </location>
</feature>
<evidence type="ECO:0000256" key="5">
    <source>
        <dbReference type="ARBA" id="ARBA00022989"/>
    </source>
</evidence>
<name>A0A3N5BLK3_9BACI</name>
<evidence type="ECO:0000256" key="3">
    <source>
        <dbReference type="ARBA" id="ARBA00022448"/>
    </source>
</evidence>
<evidence type="ECO:0000256" key="4">
    <source>
        <dbReference type="ARBA" id="ARBA00022692"/>
    </source>
</evidence>
<dbReference type="GO" id="GO:0015205">
    <property type="term" value="F:nucleobase transmembrane transporter activity"/>
    <property type="evidence" value="ECO:0007669"/>
    <property type="project" value="UniProtKB-ARBA"/>
</dbReference>
<evidence type="ECO:0000256" key="1">
    <source>
        <dbReference type="ARBA" id="ARBA00004141"/>
    </source>
</evidence>
<evidence type="ECO:0000256" key="6">
    <source>
        <dbReference type="ARBA" id="ARBA00023136"/>
    </source>
</evidence>
<sequence length="492" mass="52337">MLKPACKVKKPAGKLEKHADKAQKPAGKTIRGIKMNANEKVLDVRDVPSWNKWLILSLQHLFAMFGATILVPFLTNMSPSVALITSGLGTLSYLIITRGRIPAYLGSSFAFITPITIATQVESLAGAMVGAFLVGIVYGVVALLIRLVGVDWLLNILPPVVVGPVIMVIGLGLAPTAIDMAMNDADGNYSLTFIGIALLTLTITIVASVFFKGIWKIIPILIGIVVGYVFALLIGVVDTSGIKASWGELMNANSIGEFFGAVFAKPEFLIPFVDFSPLDVISWSIVGIMVPIALVTITEHIGDQMVLSKVTEKNFIKKPGLHRSILGDGVATVIASMLGGPPNTTYGENIGVLAITRVFSVFVIGGAAVLAIFFGFIDIIAVVIESIPTPVMGGVSILLFGIIASSGLRMLIDNNVDLGQNRNLIIASVILIIGIGGLYLEVQLPNFDLQVSGMALSAIIGVFLNLVLPGREKASENRERMFEADAEERQAS</sequence>
<dbReference type="AlphaFoldDB" id="A0A3N5BLK3"/>
<feature type="transmembrane region" description="Helical" evidence="7">
    <location>
        <begin position="127"/>
        <end position="145"/>
    </location>
</feature>
<comment type="caution">
    <text evidence="8">The sequence shown here is derived from an EMBL/GenBank/DDBJ whole genome shotgun (WGS) entry which is preliminary data.</text>
</comment>
<keyword evidence="5 7" id="KW-1133">Transmembrane helix</keyword>
<dbReference type="GO" id="GO:0005886">
    <property type="term" value="C:plasma membrane"/>
    <property type="evidence" value="ECO:0007669"/>
    <property type="project" value="UniProtKB-ARBA"/>
</dbReference>
<feature type="transmembrane region" description="Helical" evidence="7">
    <location>
        <begin position="103"/>
        <end position="121"/>
    </location>
</feature>
<keyword evidence="4 7" id="KW-0812">Transmembrane</keyword>
<keyword evidence="3" id="KW-0813">Transport</keyword>
<gene>
    <name evidence="8" type="ORF">EDC24_0948</name>
</gene>
<comment type="similarity">
    <text evidence="2">Belongs to the nucleobase:cation symporter-2 (NCS2) (TC 2.A.40) family.</text>
</comment>
<dbReference type="PROSITE" id="PS01116">
    <property type="entry name" value="XANTH_URACIL_PERMASE"/>
    <property type="match status" value="1"/>
</dbReference>
<feature type="transmembrane region" description="Helical" evidence="7">
    <location>
        <begin position="449"/>
        <end position="468"/>
    </location>
</feature>
<keyword evidence="9" id="KW-1185">Reference proteome</keyword>
<accession>A0A3N5BLK3</accession>
<feature type="transmembrane region" description="Helical" evidence="7">
    <location>
        <begin position="424"/>
        <end position="443"/>
    </location>
</feature>
<feature type="transmembrane region" description="Helical" evidence="7">
    <location>
        <begin position="218"/>
        <end position="237"/>
    </location>
</feature>
<evidence type="ECO:0000256" key="2">
    <source>
        <dbReference type="ARBA" id="ARBA00008821"/>
    </source>
</evidence>
<evidence type="ECO:0000313" key="9">
    <source>
        <dbReference type="Proteomes" id="UP000276443"/>
    </source>
</evidence>
<dbReference type="PANTHER" id="PTHR11119">
    <property type="entry name" value="XANTHINE-URACIL / VITAMIN C PERMEASE FAMILY MEMBER"/>
    <property type="match status" value="1"/>
</dbReference>
<dbReference type="InterPro" id="IPR006043">
    <property type="entry name" value="NCS2"/>
</dbReference>
<protein>
    <submittedName>
        <fullName evidence="8">Uracil permease</fullName>
    </submittedName>
</protein>
<dbReference type="EMBL" id="RKRF01000007">
    <property type="protein sequence ID" value="RPF56060.1"/>
    <property type="molecule type" value="Genomic_DNA"/>
</dbReference>
<dbReference type="Pfam" id="PF00860">
    <property type="entry name" value="Xan_ur_permease"/>
    <property type="match status" value="1"/>
</dbReference>
<dbReference type="InterPro" id="IPR006042">
    <property type="entry name" value="Xan_ur_permease"/>
</dbReference>
<feature type="transmembrane region" description="Helical" evidence="7">
    <location>
        <begin position="280"/>
        <end position="298"/>
    </location>
</feature>
<evidence type="ECO:0000313" key="8">
    <source>
        <dbReference type="EMBL" id="RPF56060.1"/>
    </source>
</evidence>
<evidence type="ECO:0000256" key="7">
    <source>
        <dbReference type="SAM" id="Phobius"/>
    </source>
</evidence>
<dbReference type="NCBIfam" id="TIGR00801">
    <property type="entry name" value="ncs2"/>
    <property type="match status" value="1"/>
</dbReference>
<feature type="transmembrane region" description="Helical" evidence="7">
    <location>
        <begin position="190"/>
        <end position="211"/>
    </location>
</feature>
<dbReference type="Proteomes" id="UP000276443">
    <property type="component" value="Unassembled WGS sequence"/>
</dbReference>
<reference evidence="8 9" key="1">
    <citation type="submission" date="2018-11" db="EMBL/GenBank/DDBJ databases">
        <title>Genomic Encyclopedia of Type Strains, Phase IV (KMG-IV): sequencing the most valuable type-strain genomes for metagenomic binning, comparative biology and taxonomic classification.</title>
        <authorList>
            <person name="Goeker M."/>
        </authorList>
    </citation>
    <scope>NUCLEOTIDE SEQUENCE [LARGE SCALE GENOMIC DNA]</scope>
    <source>
        <strain evidence="8 9">DSM 18090</strain>
    </source>
</reference>
<proteinExistence type="inferred from homology"/>
<organism evidence="8 9">
    <name type="scientific">Aquisalibacillus elongatus</name>
    <dbReference type="NCBI Taxonomy" id="485577"/>
    <lineage>
        <taxon>Bacteria</taxon>
        <taxon>Bacillati</taxon>
        <taxon>Bacillota</taxon>
        <taxon>Bacilli</taxon>
        <taxon>Bacillales</taxon>
        <taxon>Bacillaceae</taxon>
        <taxon>Aquisalibacillus</taxon>
    </lineage>
</organism>
<feature type="transmembrane region" description="Helical" evidence="7">
    <location>
        <begin position="152"/>
        <end position="178"/>
    </location>
</feature>
<comment type="subcellular location">
    <subcellularLocation>
        <location evidence="1">Membrane</location>
        <topology evidence="1">Multi-pass membrane protein</topology>
    </subcellularLocation>
</comment>